<proteinExistence type="predicted"/>
<dbReference type="Pfam" id="PF00078">
    <property type="entry name" value="RVT_1"/>
    <property type="match status" value="2"/>
</dbReference>
<dbReference type="CDD" id="cd01650">
    <property type="entry name" value="RT_nLTR_like"/>
    <property type="match status" value="1"/>
</dbReference>
<dbReference type="PROSITE" id="PS50878">
    <property type="entry name" value="RT_POL"/>
    <property type="match status" value="2"/>
</dbReference>
<evidence type="ECO:0000256" key="1">
    <source>
        <dbReference type="SAM" id="Coils"/>
    </source>
</evidence>
<dbReference type="InterPro" id="IPR043502">
    <property type="entry name" value="DNA/RNA_pol_sf"/>
</dbReference>
<feature type="domain" description="Reverse transcriptase" evidence="2">
    <location>
        <begin position="1387"/>
        <end position="1627"/>
    </location>
</feature>
<feature type="coiled-coil region" evidence="1">
    <location>
        <begin position="47"/>
        <end position="138"/>
    </location>
</feature>
<keyword evidence="1" id="KW-0175">Coiled coil</keyword>
<keyword evidence="4" id="KW-1185">Reference proteome</keyword>
<sequence length="1668" mass="191530">MLLILAGIEQNPGPKMSKQTTLETSLDRDKDIKDLINALTKRLDSWGERLESRLSAIDDRVENINQRLQQLEESSAVTKVALSQNSKKIKDLEDQLEYLDAKSRERNLIFYGIEQDNNEDCRERIRKVIEENMQTKEKINITRCHRLSRKPGAPILIEVPEQNDRSTLFKAAFNLRGTKISLSKDYSMKTREQRRVLNVKRKELVERGTLAKLRDNKLIINDIAYKVCDGQIVDANGHSLLANGYEIVLAGDINIRTGTYGYLHNPLERPLLLSPERKSRDPVLSKHWEQLINFLDNNLLTIINGRTISDKTGNCTFISSRGSSVVDYFIVSYSLLEHVVDLKVDNNPYSDHLPLTINMSNLSNLKRTKETVYPCFERYRWAPDNTSLFSQNLDNNQVSTDQNLDSLVNTFSKQILNAMLAADMRIKVRPGRPKSKPWYSRECYLAKKSAKASLTTFKETNTDVDRNIYVSNRKRYTTLINFNKKKYLQEKQELLKNARDSANFWKTIATLKDKSYIQGNITILEWQCFYNKLLSAETTIGSDLSTLSRIDPELYCEISITEITREISSLANEKACGADEIPNEALKTLPFEHLVTLKNIFNRIINSGSYPLIWSKSIIHPIFKSGDRDNPSNYRGIALISNLSKLFTSILKSRLRNWIEGRSIIPENQAGFRKGYSCQDHIFTLLSLIQLTLRRKRRKLYAFFVDLKKAFDTVPHSLLWSKLGELGLDFRFVNLIRNYFEQMTTTVRWNGLFTEPIKIRSGVLQGEPLSPYLFILFVTDLINIFNDSTLPGIYLPNFGTVHLLMYADDIILIGESKINLQIKINMLKKYFETNHLTLNESKSKIMVFRNGGRPAKSDKWFWGDQLLTVTSKYLYLGYPLTTTISFSQVASYFKGKALAATGEVWKIMEKSRLNSFGSSMKLLDSIILSTLLYSAPIWANEKYKILDQIQNNYLRRLLNLPSNTPGYILRMETGRFSLGVTATKLILKFWLRILKMEKSRLPAICLAQLWETSTITNTFIGFTENLMNILNSTGFMWLKNCSDPNILQKAIPQIIRITIEQSIQTDQSRITNSKLHTHYKYLHKTFAAENYLLNPQISLCISITAVTMSSILGIHWKMGAVAMLVTLDQKLVKYSKGPEGIAERKTQQQLLNARIKGCFSNIRFLTKSIKGLLFLIAQMVPPAELANHIIGITNYIRAQERIISLRHQRKLLFWQKTFSYPLLSSYNQKQQSSNVVNLSHRTLSPSEISLLEKGLKFRIPSKPNIPEVISSVESTIKQYSLQDKHSVRTLVAKTLTKPYTPPPNYRADLRTLQRLKQSKSIVITRSDKGSNTVIMNQEDYRAKMHDLLGDDTTFSLISDKVSLSLVKVFRTSLLQLKKSKHITPDDYKIFISNLSNSAYIYGLPKIHKPDVPLRPIIAYHHSPAYPLAKFLSNYLSPLLQNHRNIYSIRSTPHFINELTALKPAPHFTMCSFDVTSLYLSLPHNLIIDSLERFLDSQSVDSHTASSIVQLTKLCLSMNCFTFQENHYRQIKGSPMGSPLSSIVAEVAMSEIDNWITRTLPIDIQIWRRYIDDVFCLCRHGQESTILAALNSFNPNISFTLEIESNQVIPFLDIIIIRTASSFHTTVYYKKQCPPQLYPFQFTLPHFPQNQHSKNSHQKNLYPLFARYI</sequence>
<gene>
    <name evidence="3" type="ORF">LAZ67_19001027</name>
</gene>
<evidence type="ECO:0000259" key="2">
    <source>
        <dbReference type="PROSITE" id="PS50878"/>
    </source>
</evidence>
<protein>
    <recommendedName>
        <fullName evidence="2">Reverse transcriptase domain-containing protein</fullName>
    </recommendedName>
</protein>
<dbReference type="EMBL" id="CP092881">
    <property type="protein sequence ID" value="UYV80615.1"/>
    <property type="molecule type" value="Genomic_DNA"/>
</dbReference>
<dbReference type="CDD" id="cd00304">
    <property type="entry name" value="RT_like"/>
    <property type="match status" value="1"/>
</dbReference>
<dbReference type="Proteomes" id="UP001235939">
    <property type="component" value="Chromosome 19"/>
</dbReference>
<dbReference type="InterPro" id="IPR000477">
    <property type="entry name" value="RT_dom"/>
</dbReference>
<name>A0ABY6LLM6_9ARAC</name>
<reference evidence="3 4" key="1">
    <citation type="submission" date="2022-01" db="EMBL/GenBank/DDBJ databases">
        <title>A chromosomal length assembly of Cordylochernes scorpioides.</title>
        <authorList>
            <person name="Zeh D."/>
            <person name="Zeh J."/>
        </authorList>
    </citation>
    <scope>NUCLEOTIDE SEQUENCE [LARGE SCALE GENOMIC DNA]</scope>
    <source>
        <strain evidence="3">IN4F17</strain>
        <tissue evidence="3">Whole Body</tissue>
    </source>
</reference>
<dbReference type="Pfam" id="PF14529">
    <property type="entry name" value="Exo_endo_phos_2"/>
    <property type="match status" value="1"/>
</dbReference>
<evidence type="ECO:0000313" key="3">
    <source>
        <dbReference type="EMBL" id="UYV80615.1"/>
    </source>
</evidence>
<dbReference type="InterPro" id="IPR005135">
    <property type="entry name" value="Endo/exonuclease/phosphatase"/>
</dbReference>
<feature type="domain" description="Reverse transcriptase" evidence="2">
    <location>
        <begin position="603"/>
        <end position="880"/>
    </location>
</feature>
<dbReference type="Gene3D" id="3.60.10.10">
    <property type="entry name" value="Endonuclease/exonuclease/phosphatase"/>
    <property type="match status" value="1"/>
</dbReference>
<dbReference type="PANTHER" id="PTHR47027">
    <property type="entry name" value="REVERSE TRANSCRIPTASE DOMAIN-CONTAINING PROTEIN"/>
    <property type="match status" value="1"/>
</dbReference>
<accession>A0ABY6LLM6</accession>
<dbReference type="SUPFAM" id="SSF56672">
    <property type="entry name" value="DNA/RNA polymerases"/>
    <property type="match status" value="1"/>
</dbReference>
<evidence type="ECO:0000313" key="4">
    <source>
        <dbReference type="Proteomes" id="UP001235939"/>
    </source>
</evidence>
<organism evidence="3 4">
    <name type="scientific">Cordylochernes scorpioides</name>
    <dbReference type="NCBI Taxonomy" id="51811"/>
    <lineage>
        <taxon>Eukaryota</taxon>
        <taxon>Metazoa</taxon>
        <taxon>Ecdysozoa</taxon>
        <taxon>Arthropoda</taxon>
        <taxon>Chelicerata</taxon>
        <taxon>Arachnida</taxon>
        <taxon>Pseudoscorpiones</taxon>
        <taxon>Cheliferoidea</taxon>
        <taxon>Chernetidae</taxon>
        <taxon>Cordylochernes</taxon>
    </lineage>
</organism>
<dbReference type="InterPro" id="IPR036691">
    <property type="entry name" value="Endo/exonu/phosph_ase_sf"/>
</dbReference>
<dbReference type="PANTHER" id="PTHR47027:SF20">
    <property type="entry name" value="REVERSE TRANSCRIPTASE-LIKE PROTEIN WITH RNA-DIRECTED DNA POLYMERASE DOMAIN"/>
    <property type="match status" value="1"/>
</dbReference>
<dbReference type="SUPFAM" id="SSF56219">
    <property type="entry name" value="DNase I-like"/>
    <property type="match status" value="1"/>
</dbReference>